<dbReference type="Proteomes" id="UP000276634">
    <property type="component" value="Unassembled WGS sequence"/>
</dbReference>
<dbReference type="GO" id="GO:0006355">
    <property type="term" value="P:regulation of DNA-templated transcription"/>
    <property type="evidence" value="ECO:0007669"/>
    <property type="project" value="UniProtKB-UniRule"/>
</dbReference>
<dbReference type="Pfam" id="PF03099">
    <property type="entry name" value="BPL_LplA_LipB"/>
    <property type="match status" value="1"/>
</dbReference>
<feature type="binding site" evidence="6">
    <location>
        <position position="116"/>
    </location>
    <ligand>
        <name>biotin</name>
        <dbReference type="ChEBI" id="CHEBI:57586"/>
    </ligand>
</feature>
<dbReference type="InterPro" id="IPR030855">
    <property type="entry name" value="Bifunct_BirA"/>
</dbReference>
<protein>
    <recommendedName>
        <fullName evidence="6">Bifunctional ligase/repressor BirA</fullName>
    </recommendedName>
    <alternativeName>
        <fullName evidence="6">Biotin operon repressor</fullName>
    </alternativeName>
    <alternativeName>
        <fullName evidence="6">Biotin--[acetyl-CoA-carboxylase] ligase</fullName>
        <ecNumber evidence="6">6.3.4.15</ecNumber>
    </alternativeName>
    <alternativeName>
        <fullName evidence="6">Biotin--protein ligase</fullName>
    </alternativeName>
    <alternativeName>
        <fullName evidence="6">Biotin-[acetyl-CoA carboxylase] synthetase</fullName>
    </alternativeName>
</protein>
<dbReference type="Pfam" id="PF08279">
    <property type="entry name" value="HTH_11"/>
    <property type="match status" value="1"/>
</dbReference>
<dbReference type="InterPro" id="IPR045864">
    <property type="entry name" value="aa-tRNA-synth_II/BPL/LPL"/>
</dbReference>
<dbReference type="GO" id="GO:0004077">
    <property type="term" value="F:biotin--[biotin carboxyl-carrier protein] ligase activity"/>
    <property type="evidence" value="ECO:0007669"/>
    <property type="project" value="UniProtKB-UniRule"/>
</dbReference>
<dbReference type="InterPro" id="IPR004143">
    <property type="entry name" value="BPL_LPL_catalytic"/>
</dbReference>
<name>A0A3N1Y875_9GAMM</name>
<comment type="function">
    <text evidence="6">Acts both as a biotin--[acetyl-CoA-carboxylase] ligase and a biotin-operon repressor. In the presence of ATP, BirA activates biotin to form the BirA-biotinyl-5'-adenylate (BirA-bio-5'-AMP or holoBirA) complex. HoloBirA can either transfer the biotinyl moiety to the biotin carboxyl carrier protein (BCCP) subunit of acetyl-CoA carboxylase, or bind to the biotin operator site and inhibit transcription of the operon.</text>
</comment>
<evidence type="ECO:0000313" key="9">
    <source>
        <dbReference type="Proteomes" id="UP000276634"/>
    </source>
</evidence>
<dbReference type="InterPro" id="IPR013196">
    <property type="entry name" value="HTH_11"/>
</dbReference>
<dbReference type="InterPro" id="IPR008988">
    <property type="entry name" value="Transcriptional_repressor_C"/>
</dbReference>
<dbReference type="GO" id="GO:0005524">
    <property type="term" value="F:ATP binding"/>
    <property type="evidence" value="ECO:0007669"/>
    <property type="project" value="UniProtKB-UniRule"/>
</dbReference>
<keyword evidence="3 6" id="KW-0067">ATP-binding</keyword>
<proteinExistence type="inferred from homology"/>
<dbReference type="InterPro" id="IPR011991">
    <property type="entry name" value="ArsR-like_HTH"/>
</dbReference>
<dbReference type="CDD" id="cd16442">
    <property type="entry name" value="BPL"/>
    <property type="match status" value="1"/>
</dbReference>
<dbReference type="PROSITE" id="PS51733">
    <property type="entry name" value="BPL_LPL_CATALYTIC"/>
    <property type="match status" value="1"/>
</dbReference>
<feature type="binding site" evidence="6">
    <location>
        <begin position="120"/>
        <end position="122"/>
    </location>
    <ligand>
        <name>biotin</name>
        <dbReference type="ChEBI" id="CHEBI:57586"/>
    </ligand>
</feature>
<dbReference type="SUPFAM" id="SSF50037">
    <property type="entry name" value="C-terminal domain of transcriptional repressors"/>
    <property type="match status" value="1"/>
</dbReference>
<keyword evidence="9" id="KW-1185">Reference proteome</keyword>
<feature type="domain" description="BPL/LPL catalytic" evidence="7">
    <location>
        <begin position="76"/>
        <end position="258"/>
    </location>
</feature>
<sequence length="324" mass="33661">MDTRWALLRRLADGEVHSGEALGRALGVSRAAVWKAVRGLADLGLEVEAVAGRGYRLAAPLELLDAGRITAALGPEARRRLARLEVLPEVDSTSRRLLAAAREGAPSGTVCLAERQTAGRGRRGRSWCSPFAASLCLSVLWRCDEGPGRLGGLSLAVGAAVAGALRAAAPVAVGLKWPNDLIAGGRKLGGILVELQGEAQGPTAVVVGIGINVRMPDGAGEAIDQPWTDLAREGAAPPRNALAAAVLDAVLPLLARFPGEGLAPWRPAWERLDALRGRRVVVHTADGPVQGVAEGVEADGALRLRTAAGLRRFHSGEVSLRGAP</sequence>
<dbReference type="InterPro" id="IPR003142">
    <property type="entry name" value="BPL_C"/>
</dbReference>
<dbReference type="InterPro" id="IPR036388">
    <property type="entry name" value="WH-like_DNA-bd_sf"/>
</dbReference>
<dbReference type="AlphaFoldDB" id="A0A3N1Y875"/>
<keyword evidence="1 6" id="KW-0436">Ligase</keyword>
<dbReference type="SUPFAM" id="SSF46785">
    <property type="entry name" value="Winged helix' DNA-binding domain"/>
    <property type="match status" value="1"/>
</dbReference>
<keyword evidence="6" id="KW-0804">Transcription</keyword>
<dbReference type="CDD" id="cd00090">
    <property type="entry name" value="HTH_ARSR"/>
    <property type="match status" value="1"/>
</dbReference>
<dbReference type="PANTHER" id="PTHR12835:SF5">
    <property type="entry name" value="BIOTIN--PROTEIN LIGASE"/>
    <property type="match status" value="1"/>
</dbReference>
<dbReference type="Gene3D" id="1.10.10.10">
    <property type="entry name" value="Winged helix-like DNA-binding domain superfamily/Winged helix DNA-binding domain"/>
    <property type="match status" value="1"/>
</dbReference>
<dbReference type="Pfam" id="PF02237">
    <property type="entry name" value="BPL_C"/>
    <property type="match status" value="1"/>
</dbReference>
<evidence type="ECO:0000256" key="2">
    <source>
        <dbReference type="ARBA" id="ARBA00022741"/>
    </source>
</evidence>
<evidence type="ECO:0000256" key="1">
    <source>
        <dbReference type="ARBA" id="ARBA00022598"/>
    </source>
</evidence>
<keyword evidence="6" id="KW-0805">Transcription regulation</keyword>
<organism evidence="8 9">
    <name type="scientific">Inmirania thermothiophila</name>
    <dbReference type="NCBI Taxonomy" id="1750597"/>
    <lineage>
        <taxon>Bacteria</taxon>
        <taxon>Pseudomonadati</taxon>
        <taxon>Pseudomonadota</taxon>
        <taxon>Gammaproteobacteria</taxon>
        <taxon>Chromatiales</taxon>
        <taxon>Ectothiorhodospiraceae</taxon>
        <taxon>Inmirania</taxon>
    </lineage>
</organism>
<dbReference type="EMBL" id="RJVI01000001">
    <property type="protein sequence ID" value="ROR34975.1"/>
    <property type="molecule type" value="Genomic_DNA"/>
</dbReference>
<dbReference type="GO" id="GO:0003677">
    <property type="term" value="F:DNA binding"/>
    <property type="evidence" value="ECO:0007669"/>
    <property type="project" value="UniProtKB-UniRule"/>
</dbReference>
<dbReference type="NCBIfam" id="TIGR00121">
    <property type="entry name" value="birA_ligase"/>
    <property type="match status" value="1"/>
</dbReference>
<dbReference type="SUPFAM" id="SSF55681">
    <property type="entry name" value="Class II aaRS and biotin synthetases"/>
    <property type="match status" value="1"/>
</dbReference>
<feature type="binding site" evidence="6">
    <location>
        <position position="187"/>
    </location>
    <ligand>
        <name>biotin</name>
        <dbReference type="ChEBI" id="CHEBI:57586"/>
    </ligand>
</feature>
<accession>A0A3N1Y875</accession>
<keyword evidence="6" id="KW-0678">Repressor</keyword>
<gene>
    <name evidence="6" type="primary">birA</name>
    <name evidence="8" type="ORF">EDC57_0889</name>
</gene>
<dbReference type="OrthoDB" id="9807064at2"/>
<dbReference type="PANTHER" id="PTHR12835">
    <property type="entry name" value="BIOTIN PROTEIN LIGASE"/>
    <property type="match status" value="1"/>
</dbReference>
<keyword evidence="6" id="KW-0238">DNA-binding</keyword>
<dbReference type="Gene3D" id="2.30.30.100">
    <property type="match status" value="1"/>
</dbReference>
<dbReference type="EC" id="6.3.4.15" evidence="6"/>
<keyword evidence="2 6" id="KW-0547">Nucleotide-binding</keyword>
<comment type="caution">
    <text evidence="6">Lacks conserved residue(s) required for the propagation of feature annotation.</text>
</comment>
<evidence type="ECO:0000259" key="7">
    <source>
        <dbReference type="PROSITE" id="PS51733"/>
    </source>
</evidence>
<dbReference type="InterPro" id="IPR004408">
    <property type="entry name" value="Biotin_CoA_COase_ligase"/>
</dbReference>
<reference evidence="8 9" key="1">
    <citation type="submission" date="2018-11" db="EMBL/GenBank/DDBJ databases">
        <title>Genomic Encyclopedia of Type Strains, Phase IV (KMG-IV): sequencing the most valuable type-strain genomes for metagenomic binning, comparative biology and taxonomic classification.</title>
        <authorList>
            <person name="Goeker M."/>
        </authorList>
    </citation>
    <scope>NUCLEOTIDE SEQUENCE [LARGE SCALE GENOMIC DNA]</scope>
    <source>
        <strain evidence="8 9">DSM 100275</strain>
    </source>
</reference>
<comment type="caution">
    <text evidence="8">The sequence shown here is derived from an EMBL/GenBank/DDBJ whole genome shotgun (WGS) entry which is preliminary data.</text>
</comment>
<evidence type="ECO:0000256" key="3">
    <source>
        <dbReference type="ARBA" id="ARBA00022840"/>
    </source>
</evidence>
<dbReference type="InterPro" id="IPR036390">
    <property type="entry name" value="WH_DNA-bd_sf"/>
</dbReference>
<dbReference type="NCBIfam" id="NF008847">
    <property type="entry name" value="PRK11886.1-2"/>
    <property type="match status" value="1"/>
</dbReference>
<comment type="similarity">
    <text evidence="6">Belongs to the biotin--protein ligase family.</text>
</comment>
<dbReference type="HAMAP" id="MF_00978">
    <property type="entry name" value="Bifunct_BirA"/>
    <property type="match status" value="1"/>
</dbReference>
<comment type="catalytic activity">
    <reaction evidence="5 6">
        <text>biotin + L-lysyl-[protein] + ATP = N(6)-biotinyl-L-lysyl-[protein] + AMP + diphosphate + H(+)</text>
        <dbReference type="Rhea" id="RHEA:11756"/>
        <dbReference type="Rhea" id="RHEA-COMP:9752"/>
        <dbReference type="Rhea" id="RHEA-COMP:10505"/>
        <dbReference type="ChEBI" id="CHEBI:15378"/>
        <dbReference type="ChEBI" id="CHEBI:29969"/>
        <dbReference type="ChEBI" id="CHEBI:30616"/>
        <dbReference type="ChEBI" id="CHEBI:33019"/>
        <dbReference type="ChEBI" id="CHEBI:57586"/>
        <dbReference type="ChEBI" id="CHEBI:83144"/>
        <dbReference type="ChEBI" id="CHEBI:456215"/>
        <dbReference type="EC" id="6.3.4.15"/>
    </reaction>
</comment>
<feature type="DNA-binding region" description="H-T-H motif" evidence="6">
    <location>
        <begin position="19"/>
        <end position="38"/>
    </location>
</feature>
<evidence type="ECO:0000313" key="8">
    <source>
        <dbReference type="EMBL" id="ROR34975.1"/>
    </source>
</evidence>
<dbReference type="GO" id="GO:0005737">
    <property type="term" value="C:cytoplasm"/>
    <property type="evidence" value="ECO:0007669"/>
    <property type="project" value="TreeGrafter"/>
</dbReference>
<evidence type="ECO:0000256" key="5">
    <source>
        <dbReference type="ARBA" id="ARBA00047846"/>
    </source>
</evidence>
<dbReference type="RefSeq" id="WP_123400594.1">
    <property type="nucleotide sequence ID" value="NZ_RJVI01000001.1"/>
</dbReference>
<dbReference type="Gene3D" id="3.30.930.10">
    <property type="entry name" value="Bira Bifunctional Protein, Domain 2"/>
    <property type="match status" value="1"/>
</dbReference>
<evidence type="ECO:0000256" key="6">
    <source>
        <dbReference type="HAMAP-Rule" id="MF_00978"/>
    </source>
</evidence>
<evidence type="ECO:0000256" key="4">
    <source>
        <dbReference type="ARBA" id="ARBA00023267"/>
    </source>
</evidence>
<keyword evidence="4 6" id="KW-0092">Biotin</keyword>